<keyword evidence="4" id="KW-0808">Transferase</keyword>
<dbReference type="PROSITE" id="PS50110">
    <property type="entry name" value="RESPONSE_REGULATORY"/>
    <property type="match status" value="1"/>
</dbReference>
<keyword evidence="4" id="KW-0614">Plasmid</keyword>
<sequence>MTDTVLIVEDELFVVLDLEDLIAEEGFAVSAHCGTVAATMIAIERQRPVCAILDVRLPDGEVFPAADRMREMNVPLIFHSGHANENALRIRYPDAQICPKPSSPSHLRAALKKAIGRTA</sequence>
<gene>
    <name evidence="4" type="ORF">BES08_28600</name>
</gene>
<dbReference type="Proteomes" id="UP000094626">
    <property type="component" value="Plasmid pSA2"/>
</dbReference>
<feature type="domain" description="Response regulatory" evidence="3">
    <location>
        <begin position="4"/>
        <end position="115"/>
    </location>
</feature>
<dbReference type="OrthoDB" id="7774278at2"/>
<evidence type="ECO:0000256" key="1">
    <source>
        <dbReference type="ARBA" id="ARBA00022553"/>
    </source>
</evidence>
<dbReference type="Pfam" id="PF00072">
    <property type="entry name" value="Response_reg"/>
    <property type="match status" value="1"/>
</dbReference>
<evidence type="ECO:0000256" key="2">
    <source>
        <dbReference type="PROSITE-ProRule" id="PRU00169"/>
    </source>
</evidence>
<keyword evidence="5" id="KW-1185">Reference proteome</keyword>
<evidence type="ECO:0000313" key="4">
    <source>
        <dbReference type="EMBL" id="AOR80768.1"/>
    </source>
</evidence>
<dbReference type="Gene3D" id="3.40.50.2300">
    <property type="match status" value="1"/>
</dbReference>
<evidence type="ECO:0000259" key="3">
    <source>
        <dbReference type="PROSITE" id="PS50110"/>
    </source>
</evidence>
<dbReference type="KEGG" id="nre:BES08_28600"/>
<dbReference type="GO" id="GO:0016301">
    <property type="term" value="F:kinase activity"/>
    <property type="evidence" value="ECO:0007669"/>
    <property type="project" value="UniProtKB-KW"/>
</dbReference>
<reference evidence="5" key="1">
    <citation type="journal article" date="2017" name="J. Biotechnol.">
        <title>Complete genome sequence of Novosphingobium resinovorum SA1, a versatile xenobiotic-degrading bacterium capable of utilizing sulfanilic acid.</title>
        <authorList>
            <person name="Hegedus B."/>
            <person name="Kos P.B."/>
            <person name="Balint B."/>
            <person name="Maroti G."/>
            <person name="Gan H.M."/>
            <person name="Perei K."/>
            <person name="Rakhely G."/>
        </authorList>
    </citation>
    <scope>NUCLEOTIDE SEQUENCE [LARGE SCALE GENOMIC DNA]</scope>
    <source>
        <strain evidence="5">SA1</strain>
    </source>
</reference>
<evidence type="ECO:0000313" key="5">
    <source>
        <dbReference type="Proteomes" id="UP000094626"/>
    </source>
</evidence>
<protein>
    <submittedName>
        <fullName evidence="4">Histidine kinase</fullName>
    </submittedName>
</protein>
<dbReference type="AlphaFoldDB" id="A0A1D8AF69"/>
<geneLocation type="plasmid" evidence="4 5">
    <name>pSA2</name>
</geneLocation>
<feature type="modified residue" description="4-aspartylphosphate" evidence="2">
    <location>
        <position position="54"/>
    </location>
</feature>
<dbReference type="PANTHER" id="PTHR44591">
    <property type="entry name" value="STRESS RESPONSE REGULATOR PROTEIN 1"/>
    <property type="match status" value="1"/>
</dbReference>
<dbReference type="RefSeq" id="WP_069710072.1">
    <property type="nucleotide sequence ID" value="NZ_CP017077.1"/>
</dbReference>
<dbReference type="SMART" id="SM00448">
    <property type="entry name" value="REC"/>
    <property type="match status" value="1"/>
</dbReference>
<proteinExistence type="predicted"/>
<dbReference type="GO" id="GO:0000160">
    <property type="term" value="P:phosphorelay signal transduction system"/>
    <property type="evidence" value="ECO:0007669"/>
    <property type="project" value="InterPro"/>
</dbReference>
<dbReference type="EMBL" id="CP017077">
    <property type="protein sequence ID" value="AOR80768.1"/>
    <property type="molecule type" value="Genomic_DNA"/>
</dbReference>
<keyword evidence="1 2" id="KW-0597">Phosphoprotein</keyword>
<dbReference type="SUPFAM" id="SSF52172">
    <property type="entry name" value="CheY-like"/>
    <property type="match status" value="1"/>
</dbReference>
<keyword evidence="4" id="KW-0418">Kinase</keyword>
<dbReference type="PANTHER" id="PTHR44591:SF24">
    <property type="entry name" value="PROTEIN-GLUTAMATE METHYLESTERASE_PROTEIN-GLUTAMINE GLUTAMINASE 1"/>
    <property type="match status" value="1"/>
</dbReference>
<name>A0A1D8AF69_9SPHN</name>
<dbReference type="InterPro" id="IPR050595">
    <property type="entry name" value="Bact_response_regulator"/>
</dbReference>
<dbReference type="InterPro" id="IPR011006">
    <property type="entry name" value="CheY-like_superfamily"/>
</dbReference>
<dbReference type="InterPro" id="IPR001789">
    <property type="entry name" value="Sig_transdc_resp-reg_receiver"/>
</dbReference>
<accession>A0A1D8AF69</accession>
<organism evidence="4 5">
    <name type="scientific">Novosphingobium resinovorum</name>
    <dbReference type="NCBI Taxonomy" id="158500"/>
    <lineage>
        <taxon>Bacteria</taxon>
        <taxon>Pseudomonadati</taxon>
        <taxon>Pseudomonadota</taxon>
        <taxon>Alphaproteobacteria</taxon>
        <taxon>Sphingomonadales</taxon>
        <taxon>Sphingomonadaceae</taxon>
        <taxon>Novosphingobium</taxon>
    </lineage>
</organism>